<proteinExistence type="predicted"/>
<dbReference type="SUPFAM" id="SSF57667">
    <property type="entry name" value="beta-beta-alpha zinc fingers"/>
    <property type="match status" value="1"/>
</dbReference>
<keyword evidence="4" id="KW-1185">Reference proteome</keyword>
<dbReference type="Pfam" id="PF12874">
    <property type="entry name" value="zf-met"/>
    <property type="match status" value="1"/>
</dbReference>
<gene>
    <name evidence="3" type="ORF">PT974_04504</name>
</gene>
<comment type="caution">
    <text evidence="3">The sequence shown here is derived from an EMBL/GenBank/DDBJ whole genome shotgun (WGS) entry which is preliminary data.</text>
</comment>
<organism evidence="3 4">
    <name type="scientific">Cladobotryum mycophilum</name>
    <dbReference type="NCBI Taxonomy" id="491253"/>
    <lineage>
        <taxon>Eukaryota</taxon>
        <taxon>Fungi</taxon>
        <taxon>Dikarya</taxon>
        <taxon>Ascomycota</taxon>
        <taxon>Pezizomycotina</taxon>
        <taxon>Sordariomycetes</taxon>
        <taxon>Hypocreomycetidae</taxon>
        <taxon>Hypocreales</taxon>
        <taxon>Hypocreaceae</taxon>
        <taxon>Cladobotryum</taxon>
    </lineage>
</organism>
<dbReference type="SMART" id="SM00355">
    <property type="entry name" value="ZnF_C2H2"/>
    <property type="match status" value="3"/>
</dbReference>
<dbReference type="PROSITE" id="PS50157">
    <property type="entry name" value="ZINC_FINGER_C2H2_2"/>
    <property type="match status" value="1"/>
</dbReference>
<evidence type="ECO:0000313" key="4">
    <source>
        <dbReference type="Proteomes" id="UP001338125"/>
    </source>
</evidence>
<evidence type="ECO:0000259" key="2">
    <source>
        <dbReference type="PROSITE" id="PS50157"/>
    </source>
</evidence>
<dbReference type="InterPro" id="IPR013087">
    <property type="entry name" value="Znf_C2H2_type"/>
</dbReference>
<sequence>MLFCEPCNRSFSNGDDLRRHLKSASQSDHPTCHRCQFRFNCKDAMREHFEVSPNHNRCHRCSGVVDFVKASELEAHVAEVHENKVLVKVHAKVQQQKQQLQLQKKKLLLPAPAEKVVRIVSKPDVKLIDKVQHVEKVAAHNHNHNNKNKKDSPLDDFFMSFKGYRYNPSFPPSTSWKLLGLQLGWKKGEDGRGDVWERYQDALRHEVRVHFGEEDDPDAWFEVARAVDLEKYYGCAWKYEIALKKKYVNIIDLIHYAREKSARPVKVKCFDTQRELEDYTRKTNKVFELKRVRVGESNIVLNHLFRDLNLKKPAIKRLDRQVWGL</sequence>
<dbReference type="Proteomes" id="UP001338125">
    <property type="component" value="Unassembled WGS sequence"/>
</dbReference>
<keyword evidence="1" id="KW-0863">Zinc-finger</keyword>
<keyword evidence="1" id="KW-0479">Metal-binding</keyword>
<dbReference type="InterPro" id="IPR036236">
    <property type="entry name" value="Znf_C2H2_sf"/>
</dbReference>
<name>A0ABR0SW01_9HYPO</name>
<evidence type="ECO:0000313" key="3">
    <source>
        <dbReference type="EMBL" id="KAK5996077.1"/>
    </source>
</evidence>
<dbReference type="Gene3D" id="3.30.160.60">
    <property type="entry name" value="Classic Zinc Finger"/>
    <property type="match status" value="1"/>
</dbReference>
<keyword evidence="1" id="KW-0862">Zinc</keyword>
<reference evidence="3 4" key="1">
    <citation type="submission" date="2024-01" db="EMBL/GenBank/DDBJ databases">
        <title>Complete genome of Cladobotryum mycophilum ATHUM6906.</title>
        <authorList>
            <person name="Christinaki A.C."/>
            <person name="Myridakis A.I."/>
            <person name="Kouvelis V.N."/>
        </authorList>
    </citation>
    <scope>NUCLEOTIDE SEQUENCE [LARGE SCALE GENOMIC DNA]</scope>
    <source>
        <strain evidence="3 4">ATHUM6906</strain>
    </source>
</reference>
<dbReference type="EMBL" id="JAVFKD010000004">
    <property type="protein sequence ID" value="KAK5996077.1"/>
    <property type="molecule type" value="Genomic_DNA"/>
</dbReference>
<feature type="domain" description="C2H2-type" evidence="2">
    <location>
        <begin position="2"/>
        <end position="30"/>
    </location>
</feature>
<accession>A0ABR0SW01</accession>
<protein>
    <recommendedName>
        <fullName evidence="2">C2H2-type domain-containing protein</fullName>
    </recommendedName>
</protein>
<evidence type="ECO:0000256" key="1">
    <source>
        <dbReference type="PROSITE-ProRule" id="PRU00042"/>
    </source>
</evidence>